<organism evidence="7 8">
    <name type="scientific">Nepenthes gracilis</name>
    <name type="common">Slender pitcher plant</name>
    <dbReference type="NCBI Taxonomy" id="150966"/>
    <lineage>
        <taxon>Eukaryota</taxon>
        <taxon>Viridiplantae</taxon>
        <taxon>Streptophyta</taxon>
        <taxon>Embryophyta</taxon>
        <taxon>Tracheophyta</taxon>
        <taxon>Spermatophyta</taxon>
        <taxon>Magnoliopsida</taxon>
        <taxon>eudicotyledons</taxon>
        <taxon>Gunneridae</taxon>
        <taxon>Pentapetalae</taxon>
        <taxon>Caryophyllales</taxon>
        <taxon>Nepenthaceae</taxon>
        <taxon>Nepenthes</taxon>
    </lineage>
</organism>
<dbReference type="GO" id="GO:0045892">
    <property type="term" value="P:negative regulation of DNA-templated transcription"/>
    <property type="evidence" value="ECO:0007669"/>
    <property type="project" value="InterPro"/>
</dbReference>
<comment type="caution">
    <text evidence="7">The sequence shown here is derived from an EMBL/GenBank/DDBJ whole genome shotgun (WGS) entry which is preliminary data.</text>
</comment>
<evidence type="ECO:0000256" key="2">
    <source>
        <dbReference type="ARBA" id="ARBA00022491"/>
    </source>
</evidence>
<accession>A0AAD3SIH4</accession>
<keyword evidence="5" id="KW-0539">Nucleus</keyword>
<evidence type="ECO:0000256" key="4">
    <source>
        <dbReference type="ARBA" id="ARBA00023163"/>
    </source>
</evidence>
<gene>
    <name evidence="7" type="ORF">Nepgr_013065</name>
</gene>
<name>A0AAD3SIH4_NEPGR</name>
<dbReference type="InterPro" id="IPR044686">
    <property type="entry name" value="OFP17"/>
</dbReference>
<dbReference type="GO" id="GO:0005634">
    <property type="term" value="C:nucleus"/>
    <property type="evidence" value="ECO:0007669"/>
    <property type="project" value="UniProtKB-SubCell"/>
</dbReference>
<feature type="domain" description="OVATE" evidence="6">
    <location>
        <begin position="157"/>
        <end position="217"/>
    </location>
</feature>
<protein>
    <recommendedName>
        <fullName evidence="6">OVATE domain-containing protein</fullName>
    </recommendedName>
</protein>
<dbReference type="EMBL" id="BSYO01000010">
    <property type="protein sequence ID" value="GMH11224.1"/>
    <property type="molecule type" value="Genomic_DNA"/>
</dbReference>
<dbReference type="Proteomes" id="UP001279734">
    <property type="component" value="Unassembled WGS sequence"/>
</dbReference>
<reference evidence="7" key="1">
    <citation type="submission" date="2023-05" db="EMBL/GenBank/DDBJ databases">
        <title>Nepenthes gracilis genome sequencing.</title>
        <authorList>
            <person name="Fukushima K."/>
        </authorList>
    </citation>
    <scope>NUCLEOTIDE SEQUENCE</scope>
    <source>
        <strain evidence="7">SING2019-196</strain>
    </source>
</reference>
<keyword evidence="8" id="KW-1185">Reference proteome</keyword>
<evidence type="ECO:0000313" key="8">
    <source>
        <dbReference type="Proteomes" id="UP001279734"/>
    </source>
</evidence>
<dbReference type="PANTHER" id="PTHR34042">
    <property type="entry name" value="TRANSCRIPTION REPRESSOR OFP17"/>
    <property type="match status" value="1"/>
</dbReference>
<dbReference type="InterPro" id="IPR006458">
    <property type="entry name" value="Ovate_C"/>
</dbReference>
<evidence type="ECO:0000256" key="5">
    <source>
        <dbReference type="ARBA" id="ARBA00023242"/>
    </source>
</evidence>
<keyword evidence="4" id="KW-0804">Transcription</keyword>
<keyword evidence="3" id="KW-0805">Transcription regulation</keyword>
<evidence type="ECO:0000256" key="3">
    <source>
        <dbReference type="ARBA" id="ARBA00023015"/>
    </source>
</evidence>
<evidence type="ECO:0000256" key="1">
    <source>
        <dbReference type="ARBA" id="ARBA00004123"/>
    </source>
</evidence>
<evidence type="ECO:0000259" key="6">
    <source>
        <dbReference type="PROSITE" id="PS51754"/>
    </source>
</evidence>
<evidence type="ECO:0000313" key="7">
    <source>
        <dbReference type="EMBL" id="GMH11224.1"/>
    </source>
</evidence>
<dbReference type="AlphaFoldDB" id="A0AAD3SIH4"/>
<comment type="subcellular location">
    <subcellularLocation>
        <location evidence="1">Nucleus</location>
    </subcellularLocation>
</comment>
<dbReference type="PANTHER" id="PTHR34042:SF1">
    <property type="entry name" value="TRANSCRIPTION REPRESSOR OFP17"/>
    <property type="match status" value="1"/>
</dbReference>
<sequence>MKLKALFSFKSKLSKPYTKLVCIFFRFDKPFCIRRPPRFCRHRLRTKVVRFRKPLSLQYIPQCQPRAKLKQRKPIYRRGLRFRRGKRRTKPSGDRFGEKIAELLSVFRSLGQSKELEQPMESVSVSEAGNGKEPFPSPITPAYVWHSASSKKDSSDDLDDVEDACRSFENYLVEMIVEEGKPRDLMDVEDFIYCWKNLKCAVFAELVCRFYGELCSDLFSPEYEDETRTGE</sequence>
<proteinExistence type="predicted"/>
<dbReference type="PROSITE" id="PS51754">
    <property type="entry name" value="OVATE"/>
    <property type="match status" value="1"/>
</dbReference>
<keyword evidence="2" id="KW-0678">Repressor</keyword>